<feature type="compositionally biased region" description="Acidic residues" evidence="2">
    <location>
        <begin position="601"/>
        <end position="618"/>
    </location>
</feature>
<dbReference type="PROSITE" id="PS50020">
    <property type="entry name" value="WW_DOMAIN_2"/>
    <property type="match status" value="1"/>
</dbReference>
<dbReference type="SMART" id="SM00456">
    <property type="entry name" value="WW"/>
    <property type="match status" value="1"/>
</dbReference>
<feature type="compositionally biased region" description="Basic and acidic residues" evidence="2">
    <location>
        <begin position="580"/>
        <end position="600"/>
    </location>
</feature>
<feature type="region of interest" description="Disordered" evidence="2">
    <location>
        <begin position="439"/>
        <end position="460"/>
    </location>
</feature>
<feature type="compositionally biased region" description="Low complexity" evidence="2">
    <location>
        <begin position="681"/>
        <end position="695"/>
    </location>
</feature>
<feature type="compositionally biased region" description="Basic and acidic residues" evidence="2">
    <location>
        <begin position="1102"/>
        <end position="1115"/>
    </location>
</feature>
<dbReference type="Proteomes" id="UP001165122">
    <property type="component" value="Unassembled WGS sequence"/>
</dbReference>
<dbReference type="OrthoDB" id="206820at2759"/>
<feature type="compositionally biased region" description="Basic residues" evidence="2">
    <location>
        <begin position="941"/>
        <end position="953"/>
    </location>
</feature>
<feature type="compositionally biased region" description="Polar residues" evidence="2">
    <location>
        <begin position="963"/>
        <end position="998"/>
    </location>
</feature>
<feature type="compositionally biased region" description="Low complexity" evidence="2">
    <location>
        <begin position="149"/>
        <end position="159"/>
    </location>
</feature>
<evidence type="ECO:0000313" key="4">
    <source>
        <dbReference type="EMBL" id="GMH55816.1"/>
    </source>
</evidence>
<comment type="caution">
    <text evidence="4">The sequence shown here is derived from an EMBL/GenBank/DDBJ whole genome shotgun (WGS) entry which is preliminary data.</text>
</comment>
<evidence type="ECO:0000313" key="5">
    <source>
        <dbReference type="Proteomes" id="UP001165122"/>
    </source>
</evidence>
<feature type="region of interest" description="Disordered" evidence="2">
    <location>
        <begin position="883"/>
        <end position="1165"/>
    </location>
</feature>
<feature type="region of interest" description="Disordered" evidence="2">
    <location>
        <begin position="531"/>
        <end position="712"/>
    </location>
</feature>
<dbReference type="Gene3D" id="2.20.70.10">
    <property type="match status" value="1"/>
</dbReference>
<feature type="coiled-coil region" evidence="1">
    <location>
        <begin position="486"/>
        <end position="513"/>
    </location>
</feature>
<evidence type="ECO:0000256" key="2">
    <source>
        <dbReference type="SAM" id="MobiDB-lite"/>
    </source>
</evidence>
<feature type="compositionally biased region" description="Low complexity" evidence="2">
    <location>
        <begin position="49"/>
        <end position="59"/>
    </location>
</feature>
<gene>
    <name evidence="4" type="ORF">TrLO_g6517</name>
</gene>
<feature type="compositionally biased region" description="Basic and acidic residues" evidence="2">
    <location>
        <begin position="698"/>
        <end position="712"/>
    </location>
</feature>
<dbReference type="SUPFAM" id="SSF51045">
    <property type="entry name" value="WW domain"/>
    <property type="match status" value="1"/>
</dbReference>
<feature type="compositionally biased region" description="Polar residues" evidence="2">
    <location>
        <begin position="671"/>
        <end position="680"/>
    </location>
</feature>
<sequence>MLESASSNVNSGPLSNNNINDLSGSGVSRGASPKSMGRRHTVAYITQHQSQAQQAQASSPPAPLAPAPASTPNLNNVSGNTREFAQTAPMQYGGTVGLNMSNLSVGGSPQSFSGGDYSQYQQYQQYQQFQQMQQQQMQMQQMQQQQMGMMQQQQQPMGQIPTQPLHYGSNSPSRGTSPVPFYSPQQPPLQAPLQPLQPPQFSQSAIPQVNQFDLEFQQQQEFLRQHKEKLRRRQEMLQQQEEELRAHEAQQIQQEQLLRQQQEQYRLQQEAERQAKLQAQQAILAEQRDTEQQRMMIEQHQQRLLEEQKKVQQRQLQHQQQQILFQKEQQRMAIEHSKQEAQYRSAMLEFQKQQDELEKYSPPPPTLNLTSPTAPRSPMNMANFVYEESIGNGGIGISPTSYKVDINNMANPTVPVSPTTPSWAAPTMSLQQYEAETSRYEEELDGGGGDKSSPLKEAQMRWSSAVSQWKVLSSTQEKTTNELMGVVQAKADAQEAERLKKVAAREERKAMEEDLVGSVMQAAAKIEAVAIPTPEDDAKPIPTSIIIGGGKSDDKDKGKEKEKEKASRRHTVASIPQSEGGEKEVSPLKDEAPPAKKEEKEGEWEEEDDDDEKSEESEESKGHKQKAPFDPEAYENKQQTMKKQPTLDELQAAADHLDTDDESMFTEKTEISSIAGGSNPSRAASRQSSRQSSRAGSKKNEKSSSVHAREVDEAEVARLQKLIDHQNRAQSILEEQMTSLQKKLEDFDNVDRRRRGSEMALASLSEQQKLMESSEASIKAQLLEAKAASTLVKNEISSNLEQQETIANLMSSHKTFTSAYEMRVAELEAENGELHGFMSALMNDPTEGMLKAVMGFYRQRYFEGDEFRGATVLQHTLEEESKMSAAGSEFSGVGSVQQPLDLLDASGGGQEEEEEEYEEEDDQYEEPPPPTVQSDAPRASPRGRRGYQNRRHTVGGGIPLRINGNQSRGNSASKSKSPGRSGTRTPPERSQSPPNGNTPRYMGDTAKSATRNHVRRMSASSKDIRRDSWMNGGAVSGDGSVLLHSTTDQPAHTRHLHDTGSSPTDYDSLAMRTRSYTGDNRAHHHVPGVRLGTHTATVTAQDRARMKEQREEANRRGRSAGPPRSVKRPTSPGSPKRMMRSASPKRSQGGSFQYKTAPGKMSPASSPVKWFMALDASSGLNYWYNPWTQATTWTKPDGFDSSRAVYTPPQVYRGGMQSGYSSGTNNSTDNEG</sequence>
<dbReference type="PROSITE" id="PS01159">
    <property type="entry name" value="WW_DOMAIN_1"/>
    <property type="match status" value="1"/>
</dbReference>
<organism evidence="4 5">
    <name type="scientific">Triparma laevis f. longispina</name>
    <dbReference type="NCBI Taxonomy" id="1714387"/>
    <lineage>
        <taxon>Eukaryota</taxon>
        <taxon>Sar</taxon>
        <taxon>Stramenopiles</taxon>
        <taxon>Ochrophyta</taxon>
        <taxon>Bolidophyceae</taxon>
        <taxon>Parmales</taxon>
        <taxon>Triparmaceae</taxon>
        <taxon>Triparma</taxon>
    </lineage>
</organism>
<feature type="compositionally biased region" description="Polar residues" evidence="2">
    <location>
        <begin position="1144"/>
        <end position="1154"/>
    </location>
</feature>
<keyword evidence="1" id="KW-0175">Coiled coil</keyword>
<name>A0A9W6ZP56_9STRA</name>
<feature type="region of interest" description="Disordered" evidence="2">
    <location>
        <begin position="1"/>
        <end position="75"/>
    </location>
</feature>
<proteinExistence type="predicted"/>
<reference evidence="5" key="1">
    <citation type="journal article" date="2023" name="Commun. Biol.">
        <title>Genome analysis of Parmales, the sister group of diatoms, reveals the evolutionary specialization of diatoms from phago-mixotrophs to photoautotrophs.</title>
        <authorList>
            <person name="Ban H."/>
            <person name="Sato S."/>
            <person name="Yoshikawa S."/>
            <person name="Yamada K."/>
            <person name="Nakamura Y."/>
            <person name="Ichinomiya M."/>
            <person name="Sato N."/>
            <person name="Blanc-Mathieu R."/>
            <person name="Endo H."/>
            <person name="Kuwata A."/>
            <person name="Ogata H."/>
        </authorList>
    </citation>
    <scope>NUCLEOTIDE SEQUENCE [LARGE SCALE GENOMIC DNA]</scope>
    <source>
        <strain evidence="5">NIES 3700</strain>
    </source>
</reference>
<evidence type="ECO:0000256" key="1">
    <source>
        <dbReference type="SAM" id="Coils"/>
    </source>
</evidence>
<dbReference type="EMBL" id="BRXW01000448">
    <property type="protein sequence ID" value="GMH55816.1"/>
    <property type="molecule type" value="Genomic_DNA"/>
</dbReference>
<feature type="region of interest" description="Disordered" evidence="2">
    <location>
        <begin position="1193"/>
        <end position="1232"/>
    </location>
</feature>
<feature type="domain" description="WW" evidence="3">
    <location>
        <begin position="1164"/>
        <end position="1198"/>
    </location>
</feature>
<protein>
    <recommendedName>
        <fullName evidence="3">WW domain-containing protein</fullName>
    </recommendedName>
</protein>
<accession>A0A9W6ZP56</accession>
<keyword evidence="5" id="KW-1185">Reference proteome</keyword>
<evidence type="ECO:0000259" key="3">
    <source>
        <dbReference type="PROSITE" id="PS50020"/>
    </source>
</evidence>
<feature type="coiled-coil region" evidence="1">
    <location>
        <begin position="220"/>
        <end position="322"/>
    </location>
</feature>
<feature type="compositionally biased region" description="Acidic residues" evidence="2">
    <location>
        <begin position="910"/>
        <end position="925"/>
    </location>
</feature>
<feature type="compositionally biased region" description="Basic and acidic residues" evidence="2">
    <location>
        <begin position="551"/>
        <end position="565"/>
    </location>
</feature>
<dbReference type="InterPro" id="IPR036020">
    <property type="entry name" value="WW_dom_sf"/>
</dbReference>
<feature type="compositionally biased region" description="Polar residues" evidence="2">
    <location>
        <begin position="1218"/>
        <end position="1232"/>
    </location>
</feature>
<dbReference type="AlphaFoldDB" id="A0A9W6ZP56"/>
<feature type="compositionally biased region" description="Polar residues" evidence="2">
    <location>
        <begin position="1"/>
        <end position="26"/>
    </location>
</feature>
<feature type="region of interest" description="Disordered" evidence="2">
    <location>
        <begin position="149"/>
        <end position="189"/>
    </location>
</feature>
<dbReference type="InterPro" id="IPR001202">
    <property type="entry name" value="WW_dom"/>
</dbReference>